<dbReference type="EMBL" id="CP015518">
    <property type="protein sequence ID" value="APG24597.1"/>
    <property type="molecule type" value="Genomic_DNA"/>
</dbReference>
<dbReference type="InterPro" id="IPR058240">
    <property type="entry name" value="rSAM_sf"/>
</dbReference>
<keyword evidence="4" id="KW-0408">Iron</keyword>
<gene>
    <name evidence="7" type="ORF">A7E75_05815</name>
</gene>
<dbReference type="GO" id="GO:0046872">
    <property type="term" value="F:metal ion binding"/>
    <property type="evidence" value="ECO:0007669"/>
    <property type="project" value="UniProtKB-KW"/>
</dbReference>
<dbReference type="SFLD" id="SFLDG01067">
    <property type="entry name" value="SPASM/twitch_domain_containing"/>
    <property type="match status" value="1"/>
</dbReference>
<evidence type="ECO:0000313" key="7">
    <source>
        <dbReference type="EMBL" id="APG24597.1"/>
    </source>
</evidence>
<keyword evidence="8" id="KW-1185">Reference proteome</keyword>
<protein>
    <submittedName>
        <fullName evidence="7">Radical SAM protein</fullName>
    </submittedName>
</protein>
<organism evidence="7 8">
    <name type="scientific">Syntrophotalea acetylenica</name>
    <name type="common">Pelobacter acetylenicus</name>
    <dbReference type="NCBI Taxonomy" id="29542"/>
    <lineage>
        <taxon>Bacteria</taxon>
        <taxon>Pseudomonadati</taxon>
        <taxon>Thermodesulfobacteriota</taxon>
        <taxon>Desulfuromonadia</taxon>
        <taxon>Desulfuromonadales</taxon>
        <taxon>Syntrophotaleaceae</taxon>
        <taxon>Syntrophotalea</taxon>
    </lineage>
</organism>
<dbReference type="Pfam" id="PF04055">
    <property type="entry name" value="Radical_SAM"/>
    <property type="match status" value="1"/>
</dbReference>
<evidence type="ECO:0000256" key="1">
    <source>
        <dbReference type="ARBA" id="ARBA00001966"/>
    </source>
</evidence>
<sequence length="463" mass="51175">MSMPLETASLCPYCLRRVPARRIFSGNDVQLVKECPEHGRTSTVIWRGTPSMPTWRRPKTPSRPPVCFTESKHGCPFDCGLCPDHGQHSCSALLEITQRCNLHCPVCFADSGDTGTADPDLETIESWYRSVRHACGDHIAVQLSGGEPTVRQDLPEIIAAGRRHGFSFLQLNTNGLRVAKDPNYARQLKEAGLATMFLQFDGTDDTIYRKLRGRDLLEIKLRAIDHAVAARLGVVLVPTIVPRVNTQNIGDILRFGLERSPGVRGVHFQPISYFGRFPYPPSDEDRITLPEILQAIERQSGGDMRVDHFAPPGCEHSLCSFHGNFVSLPDGRLHALTDPSSSCCCKPIVAAEGARKSTAFLTRQWAAPESATEQKKKTGTEACGCEPAASDLDDFLQRVKTHTFAVSAMAFQDAWNVDLERTRNCCIHVVAPDGRLVPFCLYNLTSAEGKTLYRGHNRADVAH</sequence>
<evidence type="ECO:0000256" key="3">
    <source>
        <dbReference type="ARBA" id="ARBA00022723"/>
    </source>
</evidence>
<evidence type="ECO:0000256" key="5">
    <source>
        <dbReference type="ARBA" id="ARBA00023014"/>
    </source>
</evidence>
<evidence type="ECO:0000259" key="6">
    <source>
        <dbReference type="PROSITE" id="PS51918"/>
    </source>
</evidence>
<dbReference type="GO" id="GO:0003824">
    <property type="term" value="F:catalytic activity"/>
    <property type="evidence" value="ECO:0007669"/>
    <property type="project" value="InterPro"/>
</dbReference>
<comment type="cofactor">
    <cofactor evidence="1">
        <name>[4Fe-4S] cluster</name>
        <dbReference type="ChEBI" id="CHEBI:49883"/>
    </cofactor>
</comment>
<name>A0A1L3GF87_SYNAC</name>
<feature type="domain" description="Radical SAM core" evidence="6">
    <location>
        <begin position="86"/>
        <end position="303"/>
    </location>
</feature>
<dbReference type="CDD" id="cd01335">
    <property type="entry name" value="Radical_SAM"/>
    <property type="match status" value="1"/>
</dbReference>
<keyword evidence="3" id="KW-0479">Metal-binding</keyword>
<dbReference type="SFLD" id="SFLDG01100">
    <property type="entry name" value="methyltransferase_(Class_D)"/>
    <property type="match status" value="1"/>
</dbReference>
<dbReference type="Gene3D" id="3.20.20.70">
    <property type="entry name" value="Aldolase class I"/>
    <property type="match status" value="1"/>
</dbReference>
<dbReference type="SUPFAM" id="SSF102114">
    <property type="entry name" value="Radical SAM enzymes"/>
    <property type="match status" value="1"/>
</dbReference>
<dbReference type="SFLD" id="SFLDS00029">
    <property type="entry name" value="Radical_SAM"/>
    <property type="match status" value="1"/>
</dbReference>
<keyword evidence="5" id="KW-0411">Iron-sulfur</keyword>
<dbReference type="Pfam" id="PF23545">
    <property type="entry name" value="Zn_ribbon_HMPTM"/>
    <property type="match status" value="1"/>
</dbReference>
<dbReference type="GO" id="GO:0051536">
    <property type="term" value="F:iron-sulfur cluster binding"/>
    <property type="evidence" value="ECO:0007669"/>
    <property type="project" value="UniProtKB-KW"/>
</dbReference>
<dbReference type="Proteomes" id="UP000182264">
    <property type="component" value="Chromosome"/>
</dbReference>
<accession>A0A1L3GF87</accession>
<evidence type="ECO:0000313" key="8">
    <source>
        <dbReference type="Proteomes" id="UP000182264"/>
    </source>
</evidence>
<dbReference type="InterPro" id="IPR013785">
    <property type="entry name" value="Aldolase_TIM"/>
</dbReference>
<dbReference type="NCBIfam" id="NF045646">
    <property type="entry name" value="rSAM_Se_TrsS"/>
    <property type="match status" value="1"/>
</dbReference>
<dbReference type="AlphaFoldDB" id="A0A1L3GF87"/>
<dbReference type="PANTHER" id="PTHR43306">
    <property type="entry name" value="7,8-DIHYDRO-6-HYDROXYMETHYLPTERIN DIMETHYLTRANSFERASE"/>
    <property type="match status" value="1"/>
</dbReference>
<keyword evidence="2" id="KW-0949">S-adenosyl-L-methionine</keyword>
<dbReference type="PROSITE" id="PS51918">
    <property type="entry name" value="RADICAL_SAM"/>
    <property type="match status" value="1"/>
</dbReference>
<dbReference type="InterPro" id="IPR054698">
    <property type="entry name" value="rSAM_Se_TrsS"/>
</dbReference>
<evidence type="ECO:0000256" key="4">
    <source>
        <dbReference type="ARBA" id="ARBA00023004"/>
    </source>
</evidence>
<dbReference type="InterPro" id="IPR007197">
    <property type="entry name" value="rSAM"/>
</dbReference>
<dbReference type="InterPro" id="IPR056488">
    <property type="entry name" value="Zn_ribbon_HMPTM"/>
</dbReference>
<dbReference type="RefSeq" id="WP_072286439.1">
    <property type="nucleotide sequence ID" value="NZ_CP015518.1"/>
</dbReference>
<evidence type="ECO:0000256" key="2">
    <source>
        <dbReference type="ARBA" id="ARBA00022691"/>
    </source>
</evidence>
<dbReference type="PANTHER" id="PTHR43306:SF1">
    <property type="entry name" value="7,8-DIHYDRO-6-HYDROXYMETHYLPTERIN DIMETHYLTRANSFERASE"/>
    <property type="match status" value="1"/>
</dbReference>
<reference evidence="7 8" key="1">
    <citation type="journal article" date="2017" name="Genome Announc.">
        <title>Complete Genome Sequences of Two Acetylene-Fermenting Pelobacter acetylenicus Strains.</title>
        <authorList>
            <person name="Sutton J.M."/>
            <person name="Baesman S.M."/>
            <person name="Fierst J.L."/>
            <person name="Poret-Peterson A.T."/>
            <person name="Oremland R.S."/>
            <person name="Dunlap D.S."/>
            <person name="Akob D.M."/>
        </authorList>
    </citation>
    <scope>NUCLEOTIDE SEQUENCE [LARGE SCALE GENOMIC DNA]</scope>
    <source>
        <strain evidence="7 8">DSM 3247</strain>
    </source>
</reference>
<dbReference type="InterPro" id="IPR034474">
    <property type="entry name" value="Methyltransferase_Class_D"/>
</dbReference>
<proteinExistence type="predicted"/>